<gene>
    <name evidence="1" type="ORF">AJ80_00353</name>
</gene>
<evidence type="ECO:0000313" key="1">
    <source>
        <dbReference type="EMBL" id="PGH28095.1"/>
    </source>
</evidence>
<name>A0A2B7Z3B2_POLH7</name>
<reference evidence="1 2" key="1">
    <citation type="submission" date="2017-10" db="EMBL/GenBank/DDBJ databases">
        <title>Comparative genomics in systemic dimorphic fungi from Ajellomycetaceae.</title>
        <authorList>
            <person name="Munoz J.F."/>
            <person name="Mcewen J.G."/>
            <person name="Clay O.K."/>
            <person name="Cuomo C.A."/>
        </authorList>
    </citation>
    <scope>NUCLEOTIDE SEQUENCE [LARGE SCALE GENOMIC DNA]</scope>
    <source>
        <strain evidence="1 2">UAMH7299</strain>
    </source>
</reference>
<dbReference type="OrthoDB" id="3700556at2759"/>
<sequence length="257" mass="29097">MIRRLRSTTGHPPALELAQLLHPVQVFCWGPLALNYLGVPVVAITIVVSDDQYQQSIERLTTAGFLISSPRRNPAPEVLQRLPDPEAVIHEINDGYKHIDQSTTTFNYPDDPEEAKRQVTLIPSSVAHLSIPLNLHLSKFPGYDRHELNLFFPLEPQLLESFIKSVIDDDDRQEHGTVSLWGGMLRTWIAHMRGYLEIDNDAVDGCADKRVTEWFSVHFGRKHEAEFGPWDLRVSKRLGSSGEMGVDMRGNPVNSER</sequence>
<dbReference type="Proteomes" id="UP000224634">
    <property type="component" value="Unassembled WGS sequence"/>
</dbReference>
<evidence type="ECO:0000313" key="2">
    <source>
        <dbReference type="Proteomes" id="UP000224634"/>
    </source>
</evidence>
<protein>
    <submittedName>
        <fullName evidence="1">Uncharacterized protein</fullName>
    </submittedName>
</protein>
<accession>A0A2B7Z3B2</accession>
<dbReference type="EMBL" id="PDNA01000002">
    <property type="protein sequence ID" value="PGH28095.1"/>
    <property type="molecule type" value="Genomic_DNA"/>
</dbReference>
<comment type="caution">
    <text evidence="1">The sequence shown here is derived from an EMBL/GenBank/DDBJ whole genome shotgun (WGS) entry which is preliminary data.</text>
</comment>
<dbReference type="AlphaFoldDB" id="A0A2B7Z3B2"/>
<keyword evidence="2" id="KW-1185">Reference proteome</keyword>
<proteinExistence type="predicted"/>
<organism evidence="1 2">
    <name type="scientific">Polytolypa hystricis (strain UAMH7299)</name>
    <dbReference type="NCBI Taxonomy" id="1447883"/>
    <lineage>
        <taxon>Eukaryota</taxon>
        <taxon>Fungi</taxon>
        <taxon>Dikarya</taxon>
        <taxon>Ascomycota</taxon>
        <taxon>Pezizomycotina</taxon>
        <taxon>Eurotiomycetes</taxon>
        <taxon>Eurotiomycetidae</taxon>
        <taxon>Onygenales</taxon>
        <taxon>Onygenales incertae sedis</taxon>
        <taxon>Polytolypa</taxon>
    </lineage>
</organism>